<comment type="caution">
    <text evidence="2">The sequence shown here is derived from an EMBL/GenBank/DDBJ whole genome shotgun (WGS) entry which is preliminary data.</text>
</comment>
<keyword evidence="1" id="KW-1133">Transmembrane helix</keyword>
<evidence type="ECO:0000313" key="2">
    <source>
        <dbReference type="EMBL" id="KKM18455.1"/>
    </source>
</evidence>
<gene>
    <name evidence="2" type="ORF">LCGC14_1665520</name>
</gene>
<organism evidence="2">
    <name type="scientific">marine sediment metagenome</name>
    <dbReference type="NCBI Taxonomy" id="412755"/>
    <lineage>
        <taxon>unclassified sequences</taxon>
        <taxon>metagenomes</taxon>
        <taxon>ecological metagenomes</taxon>
    </lineage>
</organism>
<proteinExistence type="predicted"/>
<keyword evidence="1" id="KW-0812">Transmembrane</keyword>
<feature type="transmembrane region" description="Helical" evidence="1">
    <location>
        <begin position="16"/>
        <end position="34"/>
    </location>
</feature>
<reference evidence="2" key="1">
    <citation type="journal article" date="2015" name="Nature">
        <title>Complex archaea that bridge the gap between prokaryotes and eukaryotes.</title>
        <authorList>
            <person name="Spang A."/>
            <person name="Saw J.H."/>
            <person name="Jorgensen S.L."/>
            <person name="Zaremba-Niedzwiedzka K."/>
            <person name="Martijn J."/>
            <person name="Lind A.E."/>
            <person name="van Eijk R."/>
            <person name="Schleper C."/>
            <person name="Guy L."/>
            <person name="Ettema T.J."/>
        </authorList>
    </citation>
    <scope>NUCLEOTIDE SEQUENCE</scope>
</reference>
<accession>A0A0F9KSQ3</accession>
<keyword evidence="1" id="KW-0472">Membrane</keyword>
<sequence length="130" mass="13940">MNSETKAKVGGQLKSGAAFGVGAVSVGGMLMLLMQDAELAREFGPFFVITLGFLAIGVLVINKAVPLASQFIETQRQLSENMGRMAAATQIIAGKDDRRAREQELQLAFLATNSELLLEKMTKLGERLPG</sequence>
<dbReference type="AlphaFoldDB" id="A0A0F9KSQ3"/>
<protein>
    <submittedName>
        <fullName evidence="2">Uncharacterized protein</fullName>
    </submittedName>
</protein>
<feature type="transmembrane region" description="Helical" evidence="1">
    <location>
        <begin position="46"/>
        <end position="65"/>
    </location>
</feature>
<name>A0A0F9KSQ3_9ZZZZ</name>
<dbReference type="EMBL" id="LAZR01014218">
    <property type="protein sequence ID" value="KKM18455.1"/>
    <property type="molecule type" value="Genomic_DNA"/>
</dbReference>
<evidence type="ECO:0000256" key="1">
    <source>
        <dbReference type="SAM" id="Phobius"/>
    </source>
</evidence>